<sequence>MSLGPKSVCLTIGVLFFAAFTSMLTVRANSIGVQTEKPTDRLILEDWGFAYTNMNTNANANANTNTNMNTNTNIDTNTNINGNTVHKSSDHRQVLISSVVTTT</sequence>
<protein>
    <submittedName>
        <fullName evidence="1">Uncharacterized protein</fullName>
    </submittedName>
</protein>
<dbReference type="OrthoDB" id="8045623at2759"/>
<dbReference type="EMBL" id="GAKP01014703">
    <property type="protein sequence ID" value="JAC44249.1"/>
    <property type="molecule type" value="Transcribed_RNA"/>
</dbReference>
<dbReference type="AlphaFoldDB" id="A0A034VP78"/>
<proteinExistence type="predicted"/>
<accession>A0A034VP78</accession>
<name>A0A034VP78_BACDO</name>
<evidence type="ECO:0000313" key="1">
    <source>
        <dbReference type="EMBL" id="JAC44249.1"/>
    </source>
</evidence>
<reference evidence="1" key="1">
    <citation type="journal article" date="2014" name="BMC Genomics">
        <title>Characterizing the developmental transcriptome of the oriental fruit fly, Bactrocera dorsalis (Diptera: Tephritidae) through comparative genomic analysis with Drosophila melanogaster utilizing modENCODE datasets.</title>
        <authorList>
            <person name="Geib S.M."/>
            <person name="Calla B."/>
            <person name="Hall B."/>
            <person name="Hou S."/>
            <person name="Manoukis N.C."/>
        </authorList>
    </citation>
    <scope>NUCLEOTIDE SEQUENCE</scope>
    <source>
        <strain evidence="1">Punador</strain>
    </source>
</reference>
<organism evidence="1">
    <name type="scientific">Bactrocera dorsalis</name>
    <name type="common">Oriental fruit fly</name>
    <name type="synonym">Dacus dorsalis</name>
    <dbReference type="NCBI Taxonomy" id="27457"/>
    <lineage>
        <taxon>Eukaryota</taxon>
        <taxon>Metazoa</taxon>
        <taxon>Ecdysozoa</taxon>
        <taxon>Arthropoda</taxon>
        <taxon>Hexapoda</taxon>
        <taxon>Insecta</taxon>
        <taxon>Pterygota</taxon>
        <taxon>Neoptera</taxon>
        <taxon>Endopterygota</taxon>
        <taxon>Diptera</taxon>
        <taxon>Brachycera</taxon>
        <taxon>Muscomorpha</taxon>
        <taxon>Tephritoidea</taxon>
        <taxon>Tephritidae</taxon>
        <taxon>Bactrocera</taxon>
        <taxon>Bactrocera</taxon>
    </lineage>
</organism>